<dbReference type="InterPro" id="IPR014352">
    <property type="entry name" value="FERM/acyl-CoA-bd_prot_sf"/>
</dbReference>
<dbReference type="InterPro" id="IPR011993">
    <property type="entry name" value="PH-like_dom_sf"/>
</dbReference>
<dbReference type="Proteomes" id="UP000017246">
    <property type="component" value="Unassembled WGS sequence"/>
</dbReference>
<accession>A0A087VYB7</accession>
<name>A0A087VYB7_ECHMU</name>
<feature type="compositionally biased region" description="Polar residues" evidence="1">
    <location>
        <begin position="467"/>
        <end position="484"/>
    </location>
</feature>
<feature type="region of interest" description="Disordered" evidence="1">
    <location>
        <begin position="84"/>
        <end position="158"/>
    </location>
</feature>
<dbReference type="InterPro" id="IPR029071">
    <property type="entry name" value="Ubiquitin-like_domsf"/>
</dbReference>
<evidence type="ECO:0000313" key="4">
    <source>
        <dbReference type="EMBL" id="CDI97172.1"/>
    </source>
</evidence>
<dbReference type="InterPro" id="IPR003877">
    <property type="entry name" value="SPRY_dom"/>
</dbReference>
<feature type="compositionally biased region" description="Low complexity" evidence="1">
    <location>
        <begin position="124"/>
        <end position="140"/>
    </location>
</feature>
<dbReference type="PROSITE" id="PS50188">
    <property type="entry name" value="B302_SPRY"/>
    <property type="match status" value="1"/>
</dbReference>
<gene>
    <name evidence="4" type="ORF">EmuJ_000093900</name>
</gene>
<dbReference type="InterPro" id="IPR019748">
    <property type="entry name" value="FERM_central"/>
</dbReference>
<dbReference type="Gene3D" id="3.10.20.90">
    <property type="entry name" value="Phosphatidylinositol 3-kinase Catalytic Subunit, Chain A, domain 1"/>
    <property type="match status" value="1"/>
</dbReference>
<dbReference type="InterPro" id="IPR018980">
    <property type="entry name" value="FERM_PH-like_C"/>
</dbReference>
<dbReference type="GO" id="GO:0031032">
    <property type="term" value="P:actomyosin structure organization"/>
    <property type="evidence" value="ECO:0007669"/>
    <property type="project" value="TreeGrafter"/>
</dbReference>
<reference evidence="4" key="1">
    <citation type="journal article" date="2013" name="Nature">
        <title>The genomes of four tapeworm species reveal adaptations to parasitism.</title>
        <authorList>
            <person name="Tsai I.J."/>
            <person name="Zarowiecki M."/>
            <person name="Holroyd N."/>
            <person name="Garciarrubio A."/>
            <person name="Sanchez-Flores A."/>
            <person name="Brooks K.L."/>
            <person name="Tracey A."/>
            <person name="Bobes R.J."/>
            <person name="Fragoso G."/>
            <person name="Sciutto E."/>
            <person name="Aslett M."/>
            <person name="Beasley H."/>
            <person name="Bennett H.M."/>
            <person name="Cai J."/>
            <person name="Camicia F."/>
            <person name="Clark R."/>
            <person name="Cucher M."/>
            <person name="De Silva N."/>
            <person name="Day T.A."/>
            <person name="Deplazes P."/>
            <person name="Estrada K."/>
            <person name="Fernandez C."/>
            <person name="Holland P.W."/>
            <person name="Hou J."/>
            <person name="Hu S."/>
            <person name="Huckvale T."/>
            <person name="Hung S.S."/>
            <person name="Kamenetzky L."/>
            <person name="Keane J.A."/>
            <person name="Kiss F."/>
            <person name="Koziol U."/>
            <person name="Lambert O."/>
            <person name="Liu K."/>
            <person name="Luo X."/>
            <person name="Luo Y."/>
            <person name="Macchiaroli N."/>
            <person name="Nichol S."/>
            <person name="Paps J."/>
            <person name="Parkinson J."/>
            <person name="Pouchkina-Stantcheva N."/>
            <person name="Riddiford N."/>
            <person name="Rosenzvit M."/>
            <person name="Salinas G."/>
            <person name="Wasmuth J.D."/>
            <person name="Zamanian M."/>
            <person name="Zheng Y."/>
            <person name="Cai X."/>
            <person name="Soberon X."/>
            <person name="Olson P.D."/>
            <person name="Laclette J.P."/>
            <person name="Brehm K."/>
            <person name="Berriman M."/>
            <person name="Garciarrubio A."/>
            <person name="Bobes R.J."/>
            <person name="Fragoso G."/>
            <person name="Sanchez-Flores A."/>
            <person name="Estrada K."/>
            <person name="Cevallos M.A."/>
            <person name="Morett E."/>
            <person name="Gonzalez V."/>
            <person name="Portillo T."/>
            <person name="Ochoa-Leyva A."/>
            <person name="Jose M.V."/>
            <person name="Sciutto E."/>
            <person name="Landa A."/>
            <person name="Jimenez L."/>
            <person name="Valdes V."/>
            <person name="Carrero J.C."/>
            <person name="Larralde C."/>
            <person name="Morales-Montor J."/>
            <person name="Limon-Lason J."/>
            <person name="Soberon X."/>
            <person name="Laclette J.P."/>
        </authorList>
    </citation>
    <scope>NUCLEOTIDE SEQUENCE [LARGE SCALE GENOMIC DNA]</scope>
</reference>
<dbReference type="PANTHER" id="PTHR23280:SF21">
    <property type="entry name" value="PROTEIN 4.1 HOMOLOG"/>
    <property type="match status" value="1"/>
</dbReference>
<dbReference type="InterPro" id="IPR043136">
    <property type="entry name" value="B30.2/SPRY_sf"/>
</dbReference>
<evidence type="ECO:0000256" key="1">
    <source>
        <dbReference type="SAM" id="MobiDB-lite"/>
    </source>
</evidence>
<dbReference type="Pfam" id="PF00373">
    <property type="entry name" value="FERM_M"/>
    <property type="match status" value="1"/>
</dbReference>
<dbReference type="CDD" id="cd01765">
    <property type="entry name" value="FERM_F0_F1"/>
    <property type="match status" value="1"/>
</dbReference>
<dbReference type="Gene3D" id="2.30.29.30">
    <property type="entry name" value="Pleckstrin-homology domain (PH domain)/Phosphotyrosine-binding domain (PTB)"/>
    <property type="match status" value="1"/>
</dbReference>
<proteinExistence type="predicted"/>
<dbReference type="OrthoDB" id="6273987at2759"/>
<dbReference type="Pfam" id="PF09380">
    <property type="entry name" value="FERM_C"/>
    <property type="match status" value="1"/>
</dbReference>
<feature type="domain" description="B30.2/SPRY" evidence="3">
    <location>
        <begin position="1029"/>
        <end position="1274"/>
    </location>
</feature>
<feature type="region of interest" description="Disordered" evidence="1">
    <location>
        <begin position="462"/>
        <end position="484"/>
    </location>
</feature>
<dbReference type="STRING" id="6211.A0A087VYB7"/>
<evidence type="ECO:0000259" key="2">
    <source>
        <dbReference type="PROSITE" id="PS50057"/>
    </source>
</evidence>
<reference evidence="4" key="2">
    <citation type="submission" date="2015-11" db="EMBL/GenBank/DDBJ databases">
        <authorList>
            <person name="Zhang Y."/>
            <person name="Guo Z."/>
        </authorList>
    </citation>
    <scope>NUCLEOTIDE SEQUENCE</scope>
</reference>
<feature type="region of interest" description="Disordered" evidence="1">
    <location>
        <begin position="659"/>
        <end position="678"/>
    </location>
</feature>
<dbReference type="Gene3D" id="1.20.80.10">
    <property type="match status" value="1"/>
</dbReference>
<dbReference type="SUPFAM" id="SSF49899">
    <property type="entry name" value="Concanavalin A-like lectins/glucanases"/>
    <property type="match status" value="2"/>
</dbReference>
<dbReference type="SMART" id="SM01196">
    <property type="entry name" value="FERM_C"/>
    <property type="match status" value="1"/>
</dbReference>
<dbReference type="GO" id="GO:0005886">
    <property type="term" value="C:plasma membrane"/>
    <property type="evidence" value="ECO:0007669"/>
    <property type="project" value="TreeGrafter"/>
</dbReference>
<dbReference type="InterPro" id="IPR018979">
    <property type="entry name" value="FERM_N"/>
</dbReference>
<evidence type="ECO:0000259" key="3">
    <source>
        <dbReference type="PROSITE" id="PS50188"/>
    </source>
</evidence>
<organism evidence="4 5">
    <name type="scientific">Echinococcus multilocularis</name>
    <name type="common">Fox tapeworm</name>
    <dbReference type="NCBI Taxonomy" id="6211"/>
    <lineage>
        <taxon>Eukaryota</taxon>
        <taxon>Metazoa</taxon>
        <taxon>Spiralia</taxon>
        <taxon>Lophotrochozoa</taxon>
        <taxon>Platyhelminthes</taxon>
        <taxon>Cestoda</taxon>
        <taxon>Eucestoda</taxon>
        <taxon>Cyclophyllidea</taxon>
        <taxon>Taeniidae</taxon>
        <taxon>Echinococcus</taxon>
    </lineage>
</organism>
<evidence type="ECO:0000313" key="5">
    <source>
        <dbReference type="Proteomes" id="UP000017246"/>
    </source>
</evidence>
<dbReference type="PANTHER" id="PTHR23280">
    <property type="entry name" value="4.1 G PROTEIN"/>
    <property type="match status" value="1"/>
</dbReference>
<dbReference type="OMA" id="PACAIRN"/>
<dbReference type="GO" id="GO:0005856">
    <property type="term" value="C:cytoskeleton"/>
    <property type="evidence" value="ECO:0007669"/>
    <property type="project" value="TreeGrafter"/>
</dbReference>
<dbReference type="SMART" id="SM00295">
    <property type="entry name" value="B41"/>
    <property type="match status" value="1"/>
</dbReference>
<dbReference type="CDD" id="cd14473">
    <property type="entry name" value="FERM_B-lobe"/>
    <property type="match status" value="1"/>
</dbReference>
<dbReference type="eggNOG" id="KOG0349">
    <property type="taxonomic scope" value="Eukaryota"/>
</dbReference>
<dbReference type="Gene3D" id="2.60.120.920">
    <property type="match status" value="2"/>
</dbReference>
<feature type="compositionally biased region" description="Polar residues" evidence="1">
    <location>
        <begin position="114"/>
        <end position="123"/>
    </location>
</feature>
<keyword evidence="5" id="KW-1185">Reference proteome</keyword>
<feature type="domain" description="FERM" evidence="2">
    <location>
        <begin position="162"/>
        <end position="592"/>
    </location>
</feature>
<sequence>MRVWLHYFSYLDSLKLSKDLILKPTFLHMNADPRRNQLTLPIPHFLPAYNGPLQLPLATPEDSDLDTSSSVVSARENTFSSNISTNTVLHVEPPQSRSARSATLSYRRDDEGDSTTQNAAPSITFTSSSTAFTTRSRGASLARRSTFPRPRGSTSSGLRTTRIHRITLLDEEALEVPLKKSATGLDILKAVCQYLGLRDLEFFGLYFFKHPSTDAAGASTPLSSLSRRTPWQTEGIEHCAIHHRGVSFWLKMDRRIVDQCKKNTQFWFGVRIYPPKPHEDIYDEITRYLLCLQLRKDLLSGRLACSFFTHTLLAAYWAQSELGDWNLHIVDTSQSSEYLTSLCLAAPPLVASCDDADGGGLLEAEEQRWSASRTGPPQPPPLVHLTTPFLQQVAFFHRALRGLIPSRADLLFLQTARKLATYGIDFHRIQNSTSSTVHVNLTRRLPKETAIQRSQSLCPKAAARLQNPRSLSPSHRLPKSSSNNSIQASALNGTGCSSTFPSDNFQQYPYFLGVFHGGIYIYRGRLRLEYHPWSAIVKMAYRRASFRLYIRLANSEKDGMIRKVRYECGTTALAKRIYRSCVDHHALFRLHRLEGGEKAVSWTSREPFPFPTSTKLRRLHPTTATVSLSPTPSSAAAAVSFPNSVAICTAPSLDAGLRPLSEPDVRGPHAEVSPPLGRRNSGILRSAHKLFLRLFHKHSLLPLRRASQPLFTRHLHSPPSDRALAQSMESDEQSTELGVLTLAEGFESTSFSTATAASASPSIPPFYTSSEWNRPPLPCPLWRMSPVDATVGLLFEPTDGLTVSRDWSLAICQEEAEGTPPTEWRGCRATWGVSESPHSSNTVLSFGPRRLFFEVRLNGNEPIRVGWATENASLILGEDTQGFAYQTSSILPLLNENTKNEGWLKVASGGRGGKESQSHSGSLIIGGASVDVIGSCQGDVIGCYLDLDVRLAHWTKNGVTAADMTISITRFPSGTVFFPACAIRNSSITFNFGDTPFAYGPMLLTGEHSNSNWLPLGSANLIAEIAGWDSTSPTAASHLPIRLTPNPRTGWHLISSNSPGSILSPDGLCVRALLHSGWQTLRASESIPPLIEVATKNSSHSKSQLPSVYFEVRLLESLSATPGAGVFVGFSTSPSFSYPTTNTTAISPAFPIGSECVSTFGILSEQISNNQTYLVHAGIKRPYGKGLHKGDIIGCTLNLQIGLVLWSVNGECLGYIVQICASHSTISATTTNATADDVITIPLRRDQRGLPFTPIFCLANTSIEVNFGDGAMPLKHINKHANCIPLCHYQRLLDGCSLVHNLPSSLQAPHLASRKKESPPNHRHHSFAHCRVSVNQSGGNGHLSPHAPLGVHKSASCLSAPAVATMNLPVPTGILNALTVLQSRIPLVPVTTRLWRRDSAEPVPRKPITSPTFAAPWSRANQVLPIVRTHRIAVSTLPPTAGILETDIDNASVLSSAATAMRAIAMNGSLRRSASDSIQRALVRHLCGQSRQNSVSAADQSSSSSLVERRMAQIPLVPTRIVHTRAYTSKSSVLCSPIEHEGNKNEAKESIVMAVEAGEETIARRRHVTDPTLPPSTAEDDCYITSPPLAEVV</sequence>
<dbReference type="InterPro" id="IPR035963">
    <property type="entry name" value="FERM_2"/>
</dbReference>
<feature type="compositionally biased region" description="Polar residues" evidence="1">
    <location>
        <begin position="95"/>
        <end position="104"/>
    </location>
</feature>
<dbReference type="InterPro" id="IPR019749">
    <property type="entry name" value="Band_41_domain"/>
</dbReference>
<dbReference type="Pfam" id="PF00622">
    <property type="entry name" value="SPRY"/>
    <property type="match status" value="2"/>
</dbReference>
<dbReference type="EMBL" id="LN902848">
    <property type="protein sequence ID" value="CDI97172.1"/>
    <property type="molecule type" value="Genomic_DNA"/>
</dbReference>
<protein>
    <submittedName>
        <fullName evidence="4">SPRY domain containing protein</fullName>
    </submittedName>
</protein>
<dbReference type="SUPFAM" id="SSF47031">
    <property type="entry name" value="Second domain of FERM"/>
    <property type="match status" value="1"/>
</dbReference>
<dbReference type="SUPFAM" id="SSF50729">
    <property type="entry name" value="PH domain-like"/>
    <property type="match status" value="1"/>
</dbReference>
<dbReference type="Pfam" id="PF09379">
    <property type="entry name" value="FERM_N"/>
    <property type="match status" value="1"/>
</dbReference>
<dbReference type="SMART" id="SM00449">
    <property type="entry name" value="SPRY"/>
    <property type="match status" value="2"/>
</dbReference>
<dbReference type="InterPro" id="IPR001870">
    <property type="entry name" value="B30.2/SPRY"/>
</dbReference>
<dbReference type="SUPFAM" id="SSF54236">
    <property type="entry name" value="Ubiquitin-like"/>
    <property type="match status" value="1"/>
</dbReference>
<dbReference type="InterPro" id="IPR000299">
    <property type="entry name" value="FERM_domain"/>
</dbReference>
<dbReference type="InterPro" id="IPR013320">
    <property type="entry name" value="ConA-like_dom_sf"/>
</dbReference>
<dbReference type="PROSITE" id="PS50057">
    <property type="entry name" value="FERM_3"/>
    <property type="match status" value="1"/>
</dbReference>
<dbReference type="eggNOG" id="KOG3527">
    <property type="taxonomic scope" value="Eukaryota"/>
</dbReference>